<feature type="binding site" evidence="8">
    <location>
        <position position="138"/>
    </location>
    <ligand>
        <name>Zn(2+)</name>
        <dbReference type="ChEBI" id="CHEBI:29105"/>
        <note>catalytic</note>
    </ligand>
</feature>
<evidence type="ECO:0000256" key="2">
    <source>
        <dbReference type="ARBA" id="ARBA00022723"/>
    </source>
</evidence>
<dbReference type="EMBL" id="CP040871">
    <property type="protein sequence ID" value="QDA56417.1"/>
    <property type="molecule type" value="Genomic_DNA"/>
</dbReference>
<dbReference type="AlphaFoldDB" id="A0A5B7ZNG1"/>
<keyword evidence="11" id="KW-1185">Reference proteome</keyword>
<dbReference type="GO" id="GO:0042597">
    <property type="term" value="C:periplasmic space"/>
    <property type="evidence" value="ECO:0007669"/>
    <property type="project" value="UniProtKB-SubCell"/>
</dbReference>
<keyword evidence="4 8" id="KW-0574">Periplasm</keyword>
<keyword evidence="2 8" id="KW-0479">Metal-binding</keyword>
<dbReference type="SUPFAM" id="SSF48452">
    <property type="entry name" value="TPR-like"/>
    <property type="match status" value="1"/>
</dbReference>
<reference evidence="10 11" key="1">
    <citation type="submission" date="2019-06" db="EMBL/GenBank/DDBJ databases">
        <title>Thermomonas aquatica sp. nov., isolated from an industrial wastewater treatment plant.</title>
        <authorList>
            <person name="Jeon J.H."/>
            <person name="Park D.-S."/>
        </authorList>
    </citation>
    <scope>NUCLEOTIDE SEQUENCE [LARGE SCALE GENOMIC DNA]</scope>
    <source>
        <strain evidence="10 11">SY21</strain>
    </source>
</reference>
<dbReference type="GO" id="GO:0004222">
    <property type="term" value="F:metalloendopeptidase activity"/>
    <property type="evidence" value="ECO:0007669"/>
    <property type="project" value="InterPro"/>
</dbReference>
<dbReference type="Gene3D" id="1.25.40.10">
    <property type="entry name" value="Tetratricopeptide repeat domain"/>
    <property type="match status" value="1"/>
</dbReference>
<evidence type="ECO:0000256" key="7">
    <source>
        <dbReference type="ARBA" id="ARBA00023049"/>
    </source>
</evidence>
<evidence type="ECO:0000259" key="9">
    <source>
        <dbReference type="Pfam" id="PF01435"/>
    </source>
</evidence>
<accession>A0A5B7ZNG1</accession>
<dbReference type="GO" id="GO:0016020">
    <property type="term" value="C:membrane"/>
    <property type="evidence" value="ECO:0007669"/>
    <property type="project" value="InterPro"/>
</dbReference>
<name>A0A5B7ZNG1_9GAMM</name>
<proteinExistence type="inferred from homology"/>
<comment type="function">
    <text evidence="8">Functions as both a chaperone and a metalloprotease. Maintains the integrity of the outer membrane by promoting either the assembly or the elimination of outer membrane proteins, depending on their folding state.</text>
</comment>
<feature type="domain" description="Peptidase M48" evidence="9">
    <location>
        <begin position="69"/>
        <end position="267"/>
    </location>
</feature>
<dbReference type="InterPro" id="IPR001915">
    <property type="entry name" value="Peptidase_M48"/>
</dbReference>
<evidence type="ECO:0000313" key="11">
    <source>
        <dbReference type="Proteomes" id="UP000308149"/>
    </source>
</evidence>
<dbReference type="HAMAP" id="MF_00997">
    <property type="entry name" value="Protease_BepA"/>
    <property type="match status" value="1"/>
</dbReference>
<dbReference type="InterPro" id="IPR030873">
    <property type="entry name" value="Protease_BepA"/>
</dbReference>
<feature type="signal peptide" evidence="8">
    <location>
        <begin position="1"/>
        <end position="26"/>
    </location>
</feature>
<feature type="active site" description="Proton donor" evidence="8">
    <location>
        <position position="208"/>
    </location>
</feature>
<keyword evidence="6 8" id="KW-0862">Zinc</keyword>
<dbReference type="GO" id="GO:0008270">
    <property type="term" value="F:zinc ion binding"/>
    <property type="evidence" value="ECO:0007669"/>
    <property type="project" value="UniProtKB-UniRule"/>
</dbReference>
<keyword evidence="1 8" id="KW-0645">Protease</keyword>
<feature type="binding site" evidence="8">
    <location>
        <position position="134"/>
    </location>
    <ligand>
        <name>Zn(2+)</name>
        <dbReference type="ChEBI" id="CHEBI:29105"/>
        <note>catalytic</note>
    </ligand>
</feature>
<keyword evidence="7 8" id="KW-0482">Metalloprotease</keyword>
<comment type="similarity">
    <text evidence="8">Belongs to the peptidase M48 family. BepA subfamily.</text>
</comment>
<evidence type="ECO:0000256" key="3">
    <source>
        <dbReference type="ARBA" id="ARBA00022729"/>
    </source>
</evidence>
<dbReference type="InterPro" id="IPR051156">
    <property type="entry name" value="Mito/Outer_Membr_Metalloprot"/>
</dbReference>
<dbReference type="PANTHER" id="PTHR22726:SF1">
    <property type="entry name" value="METALLOENDOPEPTIDASE OMA1, MITOCHONDRIAL"/>
    <property type="match status" value="1"/>
</dbReference>
<dbReference type="PANTHER" id="PTHR22726">
    <property type="entry name" value="METALLOENDOPEPTIDASE OMA1"/>
    <property type="match status" value="1"/>
</dbReference>
<dbReference type="InterPro" id="IPR011990">
    <property type="entry name" value="TPR-like_helical_dom_sf"/>
</dbReference>
<evidence type="ECO:0000256" key="6">
    <source>
        <dbReference type="ARBA" id="ARBA00022833"/>
    </source>
</evidence>
<dbReference type="KEGG" id="thes:FHQ07_03380"/>
<gene>
    <name evidence="10" type="ORF">FHQ07_03380</name>
</gene>
<comment type="subcellular location">
    <subcellularLocation>
        <location evidence="8">Periplasm</location>
    </subcellularLocation>
</comment>
<keyword evidence="3 8" id="KW-0732">Signal</keyword>
<dbReference type="EC" id="3.4.-.-" evidence="8"/>
<evidence type="ECO:0000256" key="8">
    <source>
        <dbReference type="HAMAP-Rule" id="MF_00997"/>
    </source>
</evidence>
<evidence type="ECO:0000256" key="4">
    <source>
        <dbReference type="ARBA" id="ARBA00022764"/>
    </source>
</evidence>
<comment type="cofactor">
    <cofactor evidence="8">
        <name>Zn(2+)</name>
        <dbReference type="ChEBI" id="CHEBI:29105"/>
    </cofactor>
    <text evidence="8">Binds 1 zinc ion per subunit.</text>
</comment>
<dbReference type="Gene3D" id="3.30.2010.10">
    <property type="entry name" value="Metalloproteases ('zincins'), catalytic domain"/>
    <property type="match status" value="1"/>
</dbReference>
<feature type="binding site" evidence="8">
    <location>
        <position position="204"/>
    </location>
    <ligand>
        <name>Zn(2+)</name>
        <dbReference type="ChEBI" id="CHEBI:29105"/>
        <note>catalytic</note>
    </ligand>
</feature>
<feature type="active site" evidence="8">
    <location>
        <position position="135"/>
    </location>
</feature>
<dbReference type="Pfam" id="PF01435">
    <property type="entry name" value="Peptidase_M48"/>
    <property type="match status" value="1"/>
</dbReference>
<protein>
    <recommendedName>
        <fullName evidence="8">Putative beta-barrel assembly-enhancing protease</fullName>
        <ecNumber evidence="8">3.4.-.-</ecNumber>
    </recommendedName>
</protein>
<evidence type="ECO:0000256" key="5">
    <source>
        <dbReference type="ARBA" id="ARBA00022801"/>
    </source>
</evidence>
<organism evidence="10 11">
    <name type="scientific">Thermomonas aquatica</name>
    <dbReference type="NCBI Taxonomy" id="2202149"/>
    <lineage>
        <taxon>Bacteria</taxon>
        <taxon>Pseudomonadati</taxon>
        <taxon>Pseudomonadota</taxon>
        <taxon>Gammaproteobacteria</taxon>
        <taxon>Lysobacterales</taxon>
        <taxon>Lysobacteraceae</taxon>
        <taxon>Thermomonas</taxon>
    </lineage>
</organism>
<dbReference type="OrthoDB" id="9810445at2"/>
<feature type="chain" id="PRO_5023479467" description="Putative beta-barrel assembly-enhancing protease" evidence="8">
    <location>
        <begin position="27"/>
        <end position="545"/>
    </location>
</feature>
<dbReference type="RefSeq" id="WP_139715345.1">
    <property type="nucleotide sequence ID" value="NZ_CP040871.1"/>
</dbReference>
<dbReference type="Proteomes" id="UP000308149">
    <property type="component" value="Chromosome"/>
</dbReference>
<evidence type="ECO:0000313" key="10">
    <source>
        <dbReference type="EMBL" id="QDA56417.1"/>
    </source>
</evidence>
<evidence type="ECO:0000256" key="1">
    <source>
        <dbReference type="ARBA" id="ARBA00022670"/>
    </source>
</evidence>
<sequence precursor="true">MIPSRFRRLRPAALAFALCCAAAAPAQESRLPDIGSSAGSVLSPAKQAEYGAMTLAQLRHEGYILDDPLLDGWLRDVGLRLAAASDKPQQSFTFFMLRDRQINAFATLGGYVGMNAGLVLAADREDEVAGVLAHEISHVTQQHVLRGAERAQRDSLPILLATLGAIVAAQQAGGTSGGDATQAAVLGGLGLLQQRQIDYTRDNEAEADRIGIRTLANAGFDPEAMADFFETLQSVVRINQGDERSRTPGYLQTHPITLTRISEARERAAKLEKNAAPTAGSSIASNPLLPAGLRIQTQGPRGRGATGDYGWARERLRVLSANTPAQAVREYQQMAAKKPLDDAQRYGLAYAHLRAGDEAAALQELAPVQAAHPDSLWLQISLGEAEAKAGRIAEADKRFETLLARMPTHRALALSYAQVLAERNSKASGARAVAVLRPLLATTANDALFQQTYARANEIAGDDVRAGEAWAEAAYLGGRPEQALVQLNNLKKRGNLDYYARSRIEARIAAITPTVLELRRQGVRDEDATGRWRLGVRAGERADGW</sequence>
<keyword evidence="5 8" id="KW-0378">Hydrolase</keyword>
<dbReference type="GO" id="GO:0051603">
    <property type="term" value="P:proteolysis involved in protein catabolic process"/>
    <property type="evidence" value="ECO:0007669"/>
    <property type="project" value="TreeGrafter"/>
</dbReference>